<keyword evidence="7" id="KW-1185">Reference proteome</keyword>
<feature type="transmembrane region" description="Helical" evidence="5">
    <location>
        <begin position="171"/>
        <end position="192"/>
    </location>
</feature>
<evidence type="ECO:0000256" key="2">
    <source>
        <dbReference type="ARBA" id="ARBA00022692"/>
    </source>
</evidence>
<feature type="transmembrane region" description="Helical" evidence="5">
    <location>
        <begin position="198"/>
        <end position="220"/>
    </location>
</feature>
<feature type="transmembrane region" description="Helical" evidence="5">
    <location>
        <begin position="264"/>
        <end position="282"/>
    </location>
</feature>
<comment type="subcellular location">
    <subcellularLocation>
        <location evidence="1">Membrane</location>
        <topology evidence="1">Multi-pass membrane protein</topology>
    </subcellularLocation>
</comment>
<feature type="transmembrane region" description="Helical" evidence="5">
    <location>
        <begin position="6"/>
        <end position="29"/>
    </location>
</feature>
<name>A0A1T1HFS5_OCELI</name>
<evidence type="ECO:0008006" key="8">
    <source>
        <dbReference type="Google" id="ProtNLM"/>
    </source>
</evidence>
<feature type="transmembrane region" description="Helical" evidence="5">
    <location>
        <begin position="41"/>
        <end position="63"/>
    </location>
</feature>
<proteinExistence type="predicted"/>
<evidence type="ECO:0000256" key="1">
    <source>
        <dbReference type="ARBA" id="ARBA00004141"/>
    </source>
</evidence>
<dbReference type="PANTHER" id="PTHR10361">
    <property type="entry name" value="SODIUM-BILE ACID COTRANSPORTER"/>
    <property type="match status" value="1"/>
</dbReference>
<accession>A0A1T1HFS5</accession>
<protein>
    <recommendedName>
        <fullName evidence="8">Bile acid:sodium symporter</fullName>
    </recommendedName>
</protein>
<dbReference type="GO" id="GO:0016020">
    <property type="term" value="C:membrane"/>
    <property type="evidence" value="ECO:0007669"/>
    <property type="project" value="UniProtKB-SubCell"/>
</dbReference>
<dbReference type="STRING" id="966.BTA35_0204070"/>
<feature type="transmembrane region" description="Helical" evidence="5">
    <location>
        <begin position="96"/>
        <end position="120"/>
    </location>
</feature>
<dbReference type="InterPro" id="IPR002657">
    <property type="entry name" value="BilAc:Na_symport/Acr3"/>
</dbReference>
<dbReference type="InterPro" id="IPR004710">
    <property type="entry name" value="Bilac:Na_transpt"/>
</dbReference>
<dbReference type="Gene3D" id="1.20.1530.20">
    <property type="match status" value="1"/>
</dbReference>
<keyword evidence="4 5" id="KW-0472">Membrane</keyword>
<organism evidence="6 7">
    <name type="scientific">Oceanospirillum linum</name>
    <dbReference type="NCBI Taxonomy" id="966"/>
    <lineage>
        <taxon>Bacteria</taxon>
        <taxon>Pseudomonadati</taxon>
        <taxon>Pseudomonadota</taxon>
        <taxon>Gammaproteobacteria</taxon>
        <taxon>Oceanospirillales</taxon>
        <taxon>Oceanospirillaceae</taxon>
        <taxon>Oceanospirillum</taxon>
    </lineage>
</organism>
<reference evidence="6" key="1">
    <citation type="submission" date="2017-02" db="EMBL/GenBank/DDBJ databases">
        <title>Draft Genome Sequence of the Salt Water Bacterium Oceanospirillum linum ATCC 11336.</title>
        <authorList>
            <person name="Trachtenberg A.M."/>
            <person name="Carney J.G."/>
            <person name="Linnane J.D."/>
            <person name="Rheaume B.A."/>
            <person name="Pitts N.L."/>
            <person name="Mykles D.L."/>
            <person name="Maclea K.S."/>
        </authorList>
    </citation>
    <scope>NUCLEOTIDE SEQUENCE [LARGE SCALE GENOMIC DNA]</scope>
    <source>
        <strain evidence="6">ATCC 11336</strain>
    </source>
</reference>
<dbReference type="PANTHER" id="PTHR10361:SF24">
    <property type="entry name" value="P3 PROTEIN"/>
    <property type="match status" value="1"/>
</dbReference>
<dbReference type="Proteomes" id="UP000190064">
    <property type="component" value="Unassembled WGS sequence"/>
</dbReference>
<keyword evidence="2 5" id="KW-0812">Transmembrane</keyword>
<feature type="transmembrane region" description="Helical" evidence="5">
    <location>
        <begin position="140"/>
        <end position="159"/>
    </location>
</feature>
<dbReference type="EMBL" id="MTSD02000001">
    <property type="protein sequence ID" value="OOV88665.1"/>
    <property type="molecule type" value="Genomic_DNA"/>
</dbReference>
<comment type="caution">
    <text evidence="6">The sequence shown here is derived from an EMBL/GenBank/DDBJ whole genome shotgun (WGS) entry which is preliminary data.</text>
</comment>
<evidence type="ECO:0000256" key="4">
    <source>
        <dbReference type="ARBA" id="ARBA00023136"/>
    </source>
</evidence>
<dbReference type="RefSeq" id="WP_077243110.1">
    <property type="nucleotide sequence ID" value="NZ_FXTS01000004.1"/>
</dbReference>
<evidence type="ECO:0000313" key="7">
    <source>
        <dbReference type="Proteomes" id="UP000190064"/>
    </source>
</evidence>
<keyword evidence="3 5" id="KW-1133">Transmembrane helix</keyword>
<feature type="transmembrane region" description="Helical" evidence="5">
    <location>
        <begin position="232"/>
        <end position="258"/>
    </location>
</feature>
<dbReference type="AlphaFoldDB" id="A0A1T1HFS5"/>
<sequence>MSNGILLGLVLPAALFIIMLGMGMTLRPADFGRVFTFPRAVLTGLTGQMLFVPLLAFGVVTLFRLPPELAVGLMVLSFAPGGATSNMMTFLSRGDVALSITLTAFASVMTPFTMPLLTQLSLNYWLGSSEAIDLPVAQTMLRLFVITVVPVSIGMWLHAKKPELSRRLAKVVKPLSISFLMMVIIGIVAKHWSQMPDFLMAVGWPVIILNSLALGFGYFFARVNGLNVPQQLTIGIEVGVQNGGTALLVTGTILGSSMMSVPPVIYGILMWGPSMLFGLWWGKRILSASGTAAEQG</sequence>
<dbReference type="InterPro" id="IPR038770">
    <property type="entry name" value="Na+/solute_symporter_sf"/>
</dbReference>
<gene>
    <name evidence="6" type="ORF">BTA35_0204070</name>
</gene>
<evidence type="ECO:0000256" key="5">
    <source>
        <dbReference type="SAM" id="Phobius"/>
    </source>
</evidence>
<evidence type="ECO:0000256" key="3">
    <source>
        <dbReference type="ARBA" id="ARBA00022989"/>
    </source>
</evidence>
<dbReference type="Pfam" id="PF01758">
    <property type="entry name" value="SBF"/>
    <property type="match status" value="1"/>
</dbReference>
<evidence type="ECO:0000313" key="6">
    <source>
        <dbReference type="EMBL" id="OOV88665.1"/>
    </source>
</evidence>